<reference evidence="1" key="1">
    <citation type="journal article" date="2015" name="Nature">
        <title>Complex archaea that bridge the gap between prokaryotes and eukaryotes.</title>
        <authorList>
            <person name="Spang A."/>
            <person name="Saw J.H."/>
            <person name="Jorgensen S.L."/>
            <person name="Zaremba-Niedzwiedzka K."/>
            <person name="Martijn J."/>
            <person name="Lind A.E."/>
            <person name="van Eijk R."/>
            <person name="Schleper C."/>
            <person name="Guy L."/>
            <person name="Ettema T.J."/>
        </authorList>
    </citation>
    <scope>NUCLEOTIDE SEQUENCE</scope>
</reference>
<dbReference type="AlphaFoldDB" id="A0A0F9CG20"/>
<dbReference type="EMBL" id="LAZR01046829">
    <property type="protein sequence ID" value="KKK95626.1"/>
    <property type="molecule type" value="Genomic_DNA"/>
</dbReference>
<comment type="caution">
    <text evidence="1">The sequence shown here is derived from an EMBL/GenBank/DDBJ whole genome shotgun (WGS) entry which is preliminary data.</text>
</comment>
<name>A0A0F9CG20_9ZZZZ</name>
<organism evidence="1">
    <name type="scientific">marine sediment metagenome</name>
    <dbReference type="NCBI Taxonomy" id="412755"/>
    <lineage>
        <taxon>unclassified sequences</taxon>
        <taxon>metagenomes</taxon>
        <taxon>ecological metagenomes</taxon>
    </lineage>
</organism>
<feature type="non-terminal residue" evidence="1">
    <location>
        <position position="148"/>
    </location>
</feature>
<sequence length="148" mass="15635">MTTDAMSFRVVGNAVLVVGQEGGKKVYRVIQVDDEGRLVLSPESPDIGVEIERKLLTPVVATIPNGQSLSSEVFIEGASMVMIIMPGAWTAADLTFQIRTAAVTFVDLYDENGSEVIETVAASRALPAPPEIMAASGLRLRSGTTGTP</sequence>
<gene>
    <name evidence="1" type="ORF">LCGC14_2670900</name>
</gene>
<proteinExistence type="predicted"/>
<evidence type="ECO:0000313" key="1">
    <source>
        <dbReference type="EMBL" id="KKK95626.1"/>
    </source>
</evidence>
<protein>
    <submittedName>
        <fullName evidence="1">Uncharacterized protein</fullName>
    </submittedName>
</protein>
<accession>A0A0F9CG20</accession>